<gene>
    <name evidence="2" type="ORF">FN846DRAFT_912674</name>
</gene>
<feature type="compositionally biased region" description="Polar residues" evidence="1">
    <location>
        <begin position="19"/>
        <end position="32"/>
    </location>
</feature>
<feature type="region of interest" description="Disordered" evidence="1">
    <location>
        <begin position="1"/>
        <end position="39"/>
    </location>
</feature>
<keyword evidence="3" id="KW-1185">Reference proteome</keyword>
<proteinExistence type="predicted"/>
<protein>
    <submittedName>
        <fullName evidence="2">Uncharacterized protein</fullName>
    </submittedName>
</protein>
<dbReference type="AlphaFoldDB" id="A0A5J5EHP3"/>
<name>A0A5J5EHP3_9PEZI</name>
<dbReference type="EMBL" id="VXIS01000323">
    <property type="protein sequence ID" value="KAA8894633.1"/>
    <property type="molecule type" value="Genomic_DNA"/>
</dbReference>
<reference evidence="2 3" key="1">
    <citation type="submission" date="2019-09" db="EMBL/GenBank/DDBJ databases">
        <title>Draft genome of the ectomycorrhizal ascomycete Sphaerosporella brunnea.</title>
        <authorList>
            <consortium name="DOE Joint Genome Institute"/>
            <person name="Benucci G.M."/>
            <person name="Marozzi G."/>
            <person name="Antonielli L."/>
            <person name="Sanchez S."/>
            <person name="Marco P."/>
            <person name="Wang X."/>
            <person name="Falini L.B."/>
            <person name="Barry K."/>
            <person name="Haridas S."/>
            <person name="Lipzen A."/>
            <person name="Labutti K."/>
            <person name="Grigoriev I.V."/>
            <person name="Murat C."/>
            <person name="Martin F."/>
            <person name="Albertini E."/>
            <person name="Donnini D."/>
            <person name="Bonito G."/>
        </authorList>
    </citation>
    <scope>NUCLEOTIDE SEQUENCE [LARGE SCALE GENOMIC DNA]</scope>
    <source>
        <strain evidence="2 3">Sb_GMNB300</strain>
    </source>
</reference>
<dbReference type="Proteomes" id="UP000326924">
    <property type="component" value="Unassembled WGS sequence"/>
</dbReference>
<feature type="compositionally biased region" description="Basic and acidic residues" evidence="1">
    <location>
        <begin position="1"/>
        <end position="16"/>
    </location>
</feature>
<accession>A0A5J5EHP3</accession>
<evidence type="ECO:0000313" key="2">
    <source>
        <dbReference type="EMBL" id="KAA8894633.1"/>
    </source>
</evidence>
<organism evidence="2 3">
    <name type="scientific">Sphaerosporella brunnea</name>
    <dbReference type="NCBI Taxonomy" id="1250544"/>
    <lineage>
        <taxon>Eukaryota</taxon>
        <taxon>Fungi</taxon>
        <taxon>Dikarya</taxon>
        <taxon>Ascomycota</taxon>
        <taxon>Pezizomycotina</taxon>
        <taxon>Pezizomycetes</taxon>
        <taxon>Pezizales</taxon>
        <taxon>Pyronemataceae</taxon>
        <taxon>Sphaerosporella</taxon>
    </lineage>
</organism>
<evidence type="ECO:0000256" key="1">
    <source>
        <dbReference type="SAM" id="MobiDB-lite"/>
    </source>
</evidence>
<sequence length="395" mass="44279">MARRQYEEKQQAHEAAMRAQQQTPADSYTQQADPAVEDLGARFAGFGYPTQRDIDEQRLEQERIRRLRAQQDAGNDLHRQMGGSGWGGGGAWGGGRGAAWSGDRAFGGSSGGLGGGWGPRMDQPRPMRFPDSEASVNMTEWMVKHRLRMNDVPCFYGQIGLENLRKWQMDGEHFAKIAGLSENGDNQPRLDQIWPIRAGMVSLCGVEGLRYCLPPPAPVSVFLGGSESQDDGCFRIRVSQYPRMEAANEKRQSQTFREGDRVMIKTATLPLTYGNAAAGDGEARLSRTLPQRYIGPYTLGNLVGENAFRIVDLPDYLRKHRAKELVREYVAAKADEDLTAAIPRAYRPINEKRKRQEKQRREGTRRSARLQEARAFMVEIGLAEEAEERKTSDCV</sequence>
<dbReference type="OrthoDB" id="115435at2759"/>
<dbReference type="InParanoid" id="A0A5J5EHP3"/>
<feature type="region of interest" description="Disordered" evidence="1">
    <location>
        <begin position="347"/>
        <end position="368"/>
    </location>
</feature>
<feature type="compositionally biased region" description="Basic and acidic residues" evidence="1">
    <location>
        <begin position="359"/>
        <end position="368"/>
    </location>
</feature>
<comment type="caution">
    <text evidence="2">The sequence shown here is derived from an EMBL/GenBank/DDBJ whole genome shotgun (WGS) entry which is preliminary data.</text>
</comment>
<evidence type="ECO:0000313" key="3">
    <source>
        <dbReference type="Proteomes" id="UP000326924"/>
    </source>
</evidence>